<protein>
    <submittedName>
        <fullName evidence="1">Uncharacterized protein</fullName>
    </submittedName>
</protein>
<organism evidence="1">
    <name type="scientific">bioreactor metagenome</name>
    <dbReference type="NCBI Taxonomy" id="1076179"/>
    <lineage>
        <taxon>unclassified sequences</taxon>
        <taxon>metagenomes</taxon>
        <taxon>ecological metagenomes</taxon>
    </lineage>
</organism>
<gene>
    <name evidence="1" type="ORF">SDC9_161148</name>
</gene>
<proteinExistence type="predicted"/>
<evidence type="ECO:0000313" key="1">
    <source>
        <dbReference type="EMBL" id="MPN13822.1"/>
    </source>
</evidence>
<dbReference type="AlphaFoldDB" id="A0A645FJV1"/>
<sequence>MGKEPKRPPEYFYWSTYSQWGLDSLPGSTSITIYCRSEDTDENTEVEVVVSGTGFSGERVYRLEIENNQSCTMIHDLPRGVYTSKVRLVDGGEKGLWSKTSPTFSVSAFSDFIVQMGTPYYLGEYTYNYSDPNRGAIELRDYPRSRFSYPIVLNQSKILYYHTSILYPLRSYDPAGKYLYFERDPNHYKLSPAFLDQLPSGKNRFLMVWTVENGGYKYSEFIVNVIGKS</sequence>
<reference evidence="1" key="1">
    <citation type="submission" date="2019-08" db="EMBL/GenBank/DDBJ databases">
        <authorList>
            <person name="Kucharzyk K."/>
            <person name="Murdoch R.W."/>
            <person name="Higgins S."/>
            <person name="Loffler F."/>
        </authorList>
    </citation>
    <scope>NUCLEOTIDE SEQUENCE</scope>
</reference>
<name>A0A645FJV1_9ZZZZ</name>
<comment type="caution">
    <text evidence="1">The sequence shown here is derived from an EMBL/GenBank/DDBJ whole genome shotgun (WGS) entry which is preliminary data.</text>
</comment>
<accession>A0A645FJV1</accession>
<dbReference type="EMBL" id="VSSQ01060378">
    <property type="protein sequence ID" value="MPN13822.1"/>
    <property type="molecule type" value="Genomic_DNA"/>
</dbReference>